<sequence length="312" mass="35837">MYIHWKRIIITALDIVLAVYLVMAVTSWNRPDESKLVCSKVNINISDSNNAGFLTAGEIKRILEKDHLYPLNRKMSSINPRDIEEALKVGPFVKTAECYKTKNGHINISITQRMPIIRIKSNRGADFYLDDNGGILPNSKYTSDLIIATGNIDNDFARLYIAPLAKAISDSPLWLNQIEQINVLPDRGIELVPRVGDHIIFIGHLPQNTGPWTRKHEIALFVTKKLSRLEKFYRYGLSQAGWNKYAYIDIEFDNQIICKRRDAKAEEAEEKELTKEEKAETSENRQRTEKEEREKARKEVERQEHAADGPTE</sequence>
<organism evidence="2 3">
    <name type="scientific">Prevotella denticola</name>
    <dbReference type="NCBI Taxonomy" id="28129"/>
    <lineage>
        <taxon>Bacteria</taxon>
        <taxon>Pseudomonadati</taxon>
        <taxon>Bacteroidota</taxon>
        <taxon>Bacteroidia</taxon>
        <taxon>Bacteroidales</taxon>
        <taxon>Prevotellaceae</taxon>
        <taxon>Prevotella</taxon>
    </lineage>
</organism>
<dbReference type="AlphaFoldDB" id="A0A379E5U7"/>
<gene>
    <name evidence="2" type="ORF">NCTC13067_01371</name>
</gene>
<feature type="region of interest" description="Disordered" evidence="1">
    <location>
        <begin position="267"/>
        <end position="312"/>
    </location>
</feature>
<reference evidence="2 3" key="1">
    <citation type="submission" date="2018-06" db="EMBL/GenBank/DDBJ databases">
        <authorList>
            <consortium name="Pathogen Informatics"/>
            <person name="Doyle S."/>
        </authorList>
    </citation>
    <scope>NUCLEOTIDE SEQUENCE [LARGE SCALE GENOMIC DNA]</scope>
    <source>
        <strain evidence="2 3">NCTC13067</strain>
    </source>
</reference>
<proteinExistence type="predicted"/>
<accession>A0A379E5U7</accession>
<protein>
    <recommendedName>
        <fullName evidence="4">Cell division protein FtsQ</fullName>
    </recommendedName>
</protein>
<name>A0A379E5U7_9BACT</name>
<dbReference type="EMBL" id="UGTM01000001">
    <property type="protein sequence ID" value="SUB87692.1"/>
    <property type="molecule type" value="Genomic_DNA"/>
</dbReference>
<dbReference type="Proteomes" id="UP000255469">
    <property type="component" value="Unassembled WGS sequence"/>
</dbReference>
<evidence type="ECO:0000256" key="1">
    <source>
        <dbReference type="SAM" id="MobiDB-lite"/>
    </source>
</evidence>
<evidence type="ECO:0000313" key="2">
    <source>
        <dbReference type="EMBL" id="SUB87692.1"/>
    </source>
</evidence>
<evidence type="ECO:0000313" key="3">
    <source>
        <dbReference type="Proteomes" id="UP000255469"/>
    </source>
</evidence>
<dbReference type="RefSeq" id="WP_025068301.1">
    <property type="nucleotide sequence ID" value="NZ_UGTM01000001.1"/>
</dbReference>
<evidence type="ECO:0008006" key="4">
    <source>
        <dbReference type="Google" id="ProtNLM"/>
    </source>
</evidence>